<organism evidence="2 3">
    <name type="scientific">Cylindrobasidium torrendii FP15055 ss-10</name>
    <dbReference type="NCBI Taxonomy" id="1314674"/>
    <lineage>
        <taxon>Eukaryota</taxon>
        <taxon>Fungi</taxon>
        <taxon>Dikarya</taxon>
        <taxon>Basidiomycota</taxon>
        <taxon>Agaricomycotina</taxon>
        <taxon>Agaricomycetes</taxon>
        <taxon>Agaricomycetidae</taxon>
        <taxon>Agaricales</taxon>
        <taxon>Marasmiineae</taxon>
        <taxon>Physalacriaceae</taxon>
        <taxon>Cylindrobasidium</taxon>
    </lineage>
</organism>
<sequence>MASLTHSEVCLQKFLRYYEDINALPDANELLASETTMEEVLKADQTLTDAIVEVFPLVLMAYEDPSTTTEQWEELDSRRQRFMETIDILATHCYHYLHKHVILSSAGVESENEERAIARLKANYLDHMNAYLNAVADGELENGYEGSDESEDRDYTPQDNASVMEPVQEKEI</sequence>
<feature type="compositionally biased region" description="Acidic residues" evidence="1">
    <location>
        <begin position="141"/>
        <end position="152"/>
    </location>
</feature>
<evidence type="ECO:0000313" key="3">
    <source>
        <dbReference type="Proteomes" id="UP000054007"/>
    </source>
</evidence>
<reference evidence="2 3" key="1">
    <citation type="journal article" date="2015" name="Fungal Genet. Biol.">
        <title>Evolution of novel wood decay mechanisms in Agaricales revealed by the genome sequences of Fistulina hepatica and Cylindrobasidium torrendii.</title>
        <authorList>
            <person name="Floudas D."/>
            <person name="Held B.W."/>
            <person name="Riley R."/>
            <person name="Nagy L.G."/>
            <person name="Koehler G."/>
            <person name="Ransdell A.S."/>
            <person name="Younus H."/>
            <person name="Chow J."/>
            <person name="Chiniquy J."/>
            <person name="Lipzen A."/>
            <person name="Tritt A."/>
            <person name="Sun H."/>
            <person name="Haridas S."/>
            <person name="LaButti K."/>
            <person name="Ohm R.A."/>
            <person name="Kues U."/>
            <person name="Blanchette R.A."/>
            <person name="Grigoriev I.V."/>
            <person name="Minto R.E."/>
            <person name="Hibbett D.S."/>
        </authorList>
    </citation>
    <scope>NUCLEOTIDE SEQUENCE [LARGE SCALE GENOMIC DNA]</scope>
    <source>
        <strain evidence="2 3">FP15055 ss-10</strain>
    </source>
</reference>
<accession>A0A0D7BKP6</accession>
<evidence type="ECO:0000313" key="2">
    <source>
        <dbReference type="EMBL" id="KIY71052.1"/>
    </source>
</evidence>
<dbReference type="Proteomes" id="UP000054007">
    <property type="component" value="Unassembled WGS sequence"/>
</dbReference>
<protein>
    <submittedName>
        <fullName evidence="2">Uncharacterized protein</fullName>
    </submittedName>
</protein>
<keyword evidence="3" id="KW-1185">Reference proteome</keyword>
<dbReference type="EMBL" id="KN880459">
    <property type="protein sequence ID" value="KIY71052.1"/>
    <property type="molecule type" value="Genomic_DNA"/>
</dbReference>
<feature type="region of interest" description="Disordered" evidence="1">
    <location>
        <begin position="141"/>
        <end position="172"/>
    </location>
</feature>
<evidence type="ECO:0000256" key="1">
    <source>
        <dbReference type="SAM" id="MobiDB-lite"/>
    </source>
</evidence>
<name>A0A0D7BKP6_9AGAR</name>
<proteinExistence type="predicted"/>
<gene>
    <name evidence="2" type="ORF">CYLTODRAFT_451152</name>
</gene>
<dbReference type="AlphaFoldDB" id="A0A0D7BKP6"/>